<evidence type="ECO:0000313" key="3">
    <source>
        <dbReference type="EMBL" id="CAF1133391.1"/>
    </source>
</evidence>
<dbReference type="Proteomes" id="UP000663889">
    <property type="component" value="Unassembled WGS sequence"/>
</dbReference>
<comment type="caution">
    <text evidence="3">The sequence shown here is derived from an EMBL/GenBank/DDBJ whole genome shotgun (WGS) entry which is preliminary data.</text>
</comment>
<evidence type="ECO:0000313" key="4">
    <source>
        <dbReference type="Proteomes" id="UP000663889"/>
    </source>
</evidence>
<proteinExistence type="predicted"/>
<gene>
    <name evidence="3" type="ORF">SEV965_LOCUS17542</name>
</gene>
<evidence type="ECO:0008006" key="5">
    <source>
        <dbReference type="Google" id="ProtNLM"/>
    </source>
</evidence>
<protein>
    <recommendedName>
        <fullName evidence="5">MAM domain-containing protein</fullName>
    </recommendedName>
</protein>
<evidence type="ECO:0000256" key="2">
    <source>
        <dbReference type="SAM" id="SignalP"/>
    </source>
</evidence>
<accession>A0A814RHS2</accession>
<feature type="signal peptide" evidence="2">
    <location>
        <begin position="1"/>
        <end position="19"/>
    </location>
</feature>
<keyword evidence="1" id="KW-1133">Transmembrane helix</keyword>
<reference evidence="3" key="1">
    <citation type="submission" date="2021-02" db="EMBL/GenBank/DDBJ databases">
        <authorList>
            <person name="Nowell W R."/>
        </authorList>
    </citation>
    <scope>NUCLEOTIDE SEQUENCE</scope>
</reference>
<dbReference type="Gene3D" id="2.60.120.200">
    <property type="match status" value="1"/>
</dbReference>
<keyword evidence="1" id="KW-0812">Transmembrane</keyword>
<organism evidence="3 4">
    <name type="scientific">Rotaria sordida</name>
    <dbReference type="NCBI Taxonomy" id="392033"/>
    <lineage>
        <taxon>Eukaryota</taxon>
        <taxon>Metazoa</taxon>
        <taxon>Spiralia</taxon>
        <taxon>Gnathifera</taxon>
        <taxon>Rotifera</taxon>
        <taxon>Eurotatoria</taxon>
        <taxon>Bdelloidea</taxon>
        <taxon>Philodinida</taxon>
        <taxon>Philodinidae</taxon>
        <taxon>Rotaria</taxon>
    </lineage>
</organism>
<keyword evidence="1" id="KW-0472">Membrane</keyword>
<dbReference type="EMBL" id="CAJNOU010001008">
    <property type="protein sequence ID" value="CAF1133391.1"/>
    <property type="molecule type" value="Genomic_DNA"/>
</dbReference>
<feature type="chain" id="PRO_5032343074" description="MAM domain-containing protein" evidence="2">
    <location>
        <begin position="20"/>
        <end position="332"/>
    </location>
</feature>
<dbReference type="AlphaFoldDB" id="A0A814RHS2"/>
<sequence length="332" mass="38824">MRICLILYIIDLMIIIVSSIQYNQRCTFSSGTCNWNIGRRWQIRNLDDETNDKILVAVDGSHIDKEMGFTDIITSSWLYLTSSCSFNIRLTFQFSIENEQDQIEVFLIKKNGIEILSLGQWKALKYENSNTSDDIESIWQQANITFKAAEEFRIEIEIRHLPDKKNISITWFAIDDILIENCPNIRTTTTCPNQQTILTTLSRSIPSYFNISNSSLFRRSFFRFRWKFNDSSSVSSSEESPSPPRLTLLTFIVYILCALVGLSLLIILLAIIIFTYRKYCLPSRRSLTPIIDHRYRSSRKKKHNHMDLQHNSYIDQDARTEKTMITTIRQCY</sequence>
<evidence type="ECO:0000256" key="1">
    <source>
        <dbReference type="SAM" id="Phobius"/>
    </source>
</evidence>
<keyword evidence="2" id="KW-0732">Signal</keyword>
<feature type="transmembrane region" description="Helical" evidence="1">
    <location>
        <begin position="251"/>
        <end position="276"/>
    </location>
</feature>
<name>A0A814RHS2_9BILA</name>